<evidence type="ECO:0000256" key="10">
    <source>
        <dbReference type="RuleBase" id="RU003968"/>
    </source>
</evidence>
<keyword evidence="14" id="KW-1185">Reference proteome</keyword>
<dbReference type="Gene3D" id="3.30.560.10">
    <property type="entry name" value="Glucose Oxidase, domain 3"/>
    <property type="match status" value="1"/>
</dbReference>
<evidence type="ECO:0000256" key="4">
    <source>
        <dbReference type="ARBA" id="ARBA00022729"/>
    </source>
</evidence>
<keyword evidence="5 9" id="KW-0274">FAD</keyword>
<dbReference type="InterPro" id="IPR000172">
    <property type="entry name" value="GMC_OxRdtase_N"/>
</dbReference>
<feature type="active site" description="Proton donor" evidence="8">
    <location>
        <position position="531"/>
    </location>
</feature>
<feature type="domain" description="Glucose-methanol-choline oxidoreductase N-terminal" evidence="12">
    <location>
        <begin position="133"/>
        <end position="156"/>
    </location>
</feature>
<evidence type="ECO:0000256" key="7">
    <source>
        <dbReference type="ARBA" id="ARBA00023180"/>
    </source>
</evidence>
<evidence type="ECO:0000259" key="12">
    <source>
        <dbReference type="PROSITE" id="PS00623"/>
    </source>
</evidence>
<comment type="similarity">
    <text evidence="2 10">Belongs to the GMC oxidoreductase family.</text>
</comment>
<dbReference type="SUPFAM" id="SSF51905">
    <property type="entry name" value="FAD/NAD(P)-binding domain"/>
    <property type="match status" value="1"/>
</dbReference>
<dbReference type="InterPro" id="IPR007867">
    <property type="entry name" value="GMC_OxRtase_C"/>
</dbReference>
<dbReference type="PANTHER" id="PTHR11552:SF201">
    <property type="entry name" value="GLUCOSE-METHANOL-CHOLINE OXIDOREDUCTASE N-TERMINAL DOMAIN-CONTAINING PROTEIN"/>
    <property type="match status" value="1"/>
</dbReference>
<protein>
    <submittedName>
        <fullName evidence="13">L-sorbose 1-dehydrogenase</fullName>
    </submittedName>
</protein>
<dbReference type="InterPro" id="IPR027424">
    <property type="entry name" value="Glucose_Oxidase_domain_2"/>
</dbReference>
<evidence type="ECO:0000256" key="11">
    <source>
        <dbReference type="SAM" id="SignalP"/>
    </source>
</evidence>
<dbReference type="GO" id="GO:0050660">
    <property type="term" value="F:flavin adenine dinucleotide binding"/>
    <property type="evidence" value="ECO:0007669"/>
    <property type="project" value="InterPro"/>
</dbReference>
<keyword evidence="7" id="KW-0325">Glycoprotein</keyword>
<dbReference type="SUPFAM" id="SSF54373">
    <property type="entry name" value="FAD-linked reductases, C-terminal domain"/>
    <property type="match status" value="1"/>
</dbReference>
<dbReference type="PIRSF" id="PIRSF000137">
    <property type="entry name" value="Alcohol_oxidase"/>
    <property type="match status" value="1"/>
</dbReference>
<feature type="chain" id="PRO_5043429612" evidence="11">
    <location>
        <begin position="21"/>
        <end position="594"/>
    </location>
</feature>
<feature type="binding site" evidence="9">
    <location>
        <position position="278"/>
    </location>
    <ligand>
        <name>FAD</name>
        <dbReference type="ChEBI" id="CHEBI:57692"/>
    </ligand>
</feature>
<evidence type="ECO:0000256" key="1">
    <source>
        <dbReference type="ARBA" id="ARBA00001974"/>
    </source>
</evidence>
<organism evidence="13 14">
    <name type="scientific">Favolaschia claudopus</name>
    <dbReference type="NCBI Taxonomy" id="2862362"/>
    <lineage>
        <taxon>Eukaryota</taxon>
        <taxon>Fungi</taxon>
        <taxon>Dikarya</taxon>
        <taxon>Basidiomycota</taxon>
        <taxon>Agaricomycotina</taxon>
        <taxon>Agaricomycetes</taxon>
        <taxon>Agaricomycetidae</taxon>
        <taxon>Agaricales</taxon>
        <taxon>Marasmiineae</taxon>
        <taxon>Mycenaceae</taxon>
        <taxon>Favolaschia</taxon>
    </lineage>
</organism>
<dbReference type="PANTHER" id="PTHR11552">
    <property type="entry name" value="GLUCOSE-METHANOL-CHOLINE GMC OXIDOREDUCTASE"/>
    <property type="match status" value="1"/>
</dbReference>
<keyword evidence="3 10" id="KW-0285">Flavoprotein</keyword>
<feature type="binding site" evidence="9">
    <location>
        <position position="135"/>
    </location>
    <ligand>
        <name>FAD</name>
        <dbReference type="ChEBI" id="CHEBI:57692"/>
    </ligand>
</feature>
<comment type="caution">
    <text evidence="13">The sequence shown here is derived from an EMBL/GenBank/DDBJ whole genome shotgun (WGS) entry which is preliminary data.</text>
</comment>
<reference evidence="13 14" key="1">
    <citation type="journal article" date="2024" name="J Genomics">
        <title>Draft genome sequencing and assembly of Favolaschia claudopus CIRM-BRFM 2984 isolated from oak limbs.</title>
        <authorList>
            <person name="Navarro D."/>
            <person name="Drula E."/>
            <person name="Chaduli D."/>
            <person name="Cazenave R."/>
            <person name="Ahrendt S."/>
            <person name="Wang J."/>
            <person name="Lipzen A."/>
            <person name="Daum C."/>
            <person name="Barry K."/>
            <person name="Grigoriev I.V."/>
            <person name="Favel A."/>
            <person name="Rosso M.N."/>
            <person name="Martin F."/>
        </authorList>
    </citation>
    <scope>NUCLEOTIDE SEQUENCE [LARGE SCALE GENOMIC DNA]</scope>
    <source>
        <strain evidence="13 14">CIRM-BRFM 2984</strain>
    </source>
</reference>
<dbReference type="Pfam" id="PF05199">
    <property type="entry name" value="GMC_oxred_C"/>
    <property type="match status" value="1"/>
</dbReference>
<evidence type="ECO:0000256" key="5">
    <source>
        <dbReference type="ARBA" id="ARBA00022827"/>
    </source>
</evidence>
<keyword evidence="6" id="KW-0560">Oxidoreductase</keyword>
<evidence type="ECO:0000256" key="8">
    <source>
        <dbReference type="PIRSR" id="PIRSR000137-1"/>
    </source>
</evidence>
<keyword evidence="4 11" id="KW-0732">Signal</keyword>
<dbReference type="PROSITE" id="PS00623">
    <property type="entry name" value="GMC_OXRED_1"/>
    <property type="match status" value="1"/>
</dbReference>
<gene>
    <name evidence="13" type="ORF">R3P38DRAFT_3127298</name>
</gene>
<evidence type="ECO:0000256" key="6">
    <source>
        <dbReference type="ARBA" id="ARBA00023002"/>
    </source>
</evidence>
<feature type="binding site" evidence="9">
    <location>
        <position position="559"/>
    </location>
    <ligand>
        <name>FAD</name>
        <dbReference type="ChEBI" id="CHEBI:57692"/>
    </ligand>
</feature>
<dbReference type="InterPro" id="IPR036188">
    <property type="entry name" value="FAD/NAD-bd_sf"/>
</dbReference>
<name>A0AAV9ZA10_9AGAR</name>
<accession>A0AAV9ZA10</accession>
<proteinExistence type="inferred from homology"/>
<evidence type="ECO:0000256" key="9">
    <source>
        <dbReference type="PIRSR" id="PIRSR000137-2"/>
    </source>
</evidence>
<dbReference type="AlphaFoldDB" id="A0AAV9ZA10"/>
<dbReference type="GO" id="GO:0016614">
    <property type="term" value="F:oxidoreductase activity, acting on CH-OH group of donors"/>
    <property type="evidence" value="ECO:0007669"/>
    <property type="project" value="InterPro"/>
</dbReference>
<feature type="signal peptide" evidence="11">
    <location>
        <begin position="1"/>
        <end position="20"/>
    </location>
</feature>
<evidence type="ECO:0000256" key="2">
    <source>
        <dbReference type="ARBA" id="ARBA00010790"/>
    </source>
</evidence>
<dbReference type="EMBL" id="JAWWNJ010000174">
    <property type="protein sequence ID" value="KAK6975125.1"/>
    <property type="molecule type" value="Genomic_DNA"/>
</dbReference>
<dbReference type="Proteomes" id="UP001362999">
    <property type="component" value="Unassembled WGS sequence"/>
</dbReference>
<feature type="active site" description="Proton acceptor" evidence="8">
    <location>
        <position position="569"/>
    </location>
</feature>
<evidence type="ECO:0000256" key="3">
    <source>
        <dbReference type="ARBA" id="ARBA00022630"/>
    </source>
</evidence>
<sequence length="594" mass="62277">MVKALYHTLLCLSLALSSFAAPTADSDAIADTDTDATVATQDATIAASSASSKVTYIVVGGGTAGLAVATRLSENSANTVIVIEAGSDGFDNPNIANLTGPSIQALPGTSVDYNYQSLPLKYASNQIISMTRGKVLGGSSALNGALFTRPNKIDFDLWETAFGASGWNWNSISDSIKQAEQFSFTPGLTSLPPFHGKDGPISDTQRPLVGDVWSKGVIPAVVASGGKVSLDQNGGDPSGIWYAAKAMFPNSTRSYSANSYYRPNAGRKNLQVILNSTVSRIVWAKSKSKSGKAVATGVEYVNSAGKKVTISGNRVIMSGGVFGTPQVLELSGVGNPTILNPLGISTVVNLPAVGENLSEQPTTRYVASLASGITNSGLQLTLNFETPRTLLTDDEWNTAHTLLQTAPPGLSATAHKALITMFEKDAVIVEFMGFPNPANLVFLPILLHPMSRGSTHIVSTDPKAAPQFDLALMQSPFDLYILTKAAIRARRFASQSSLQPFIGPELAPGTGVQTEAQFQQFVKDSMGVAYHPLGTAAIGNVVDSNLRVQGTTNVFVADGSIFPTQSGSHPSSIIYGIGEKAATMLKAAPLSKDV</sequence>
<comment type="cofactor">
    <cofactor evidence="1 9">
        <name>FAD</name>
        <dbReference type="ChEBI" id="CHEBI:57692"/>
    </cofactor>
</comment>
<evidence type="ECO:0000313" key="13">
    <source>
        <dbReference type="EMBL" id="KAK6975125.1"/>
    </source>
</evidence>
<dbReference type="Pfam" id="PF00732">
    <property type="entry name" value="GMC_oxred_N"/>
    <property type="match status" value="1"/>
</dbReference>
<dbReference type="Gene3D" id="3.50.50.60">
    <property type="entry name" value="FAD/NAD(P)-binding domain"/>
    <property type="match status" value="1"/>
</dbReference>
<evidence type="ECO:0000313" key="14">
    <source>
        <dbReference type="Proteomes" id="UP001362999"/>
    </source>
</evidence>
<dbReference type="Gene3D" id="4.10.450.10">
    <property type="entry name" value="Glucose Oxidase, domain 2"/>
    <property type="match status" value="1"/>
</dbReference>
<dbReference type="InterPro" id="IPR012132">
    <property type="entry name" value="GMC_OxRdtase"/>
</dbReference>